<organism evidence="3 4">
    <name type="scientific">Merluccius polli</name>
    <name type="common">Benguela hake</name>
    <name type="synonym">Merluccius cadenati</name>
    <dbReference type="NCBI Taxonomy" id="89951"/>
    <lineage>
        <taxon>Eukaryota</taxon>
        <taxon>Metazoa</taxon>
        <taxon>Chordata</taxon>
        <taxon>Craniata</taxon>
        <taxon>Vertebrata</taxon>
        <taxon>Euteleostomi</taxon>
        <taxon>Actinopterygii</taxon>
        <taxon>Neopterygii</taxon>
        <taxon>Teleostei</taxon>
        <taxon>Neoteleostei</taxon>
        <taxon>Acanthomorphata</taxon>
        <taxon>Zeiogadaria</taxon>
        <taxon>Gadariae</taxon>
        <taxon>Gadiformes</taxon>
        <taxon>Gadoidei</taxon>
        <taxon>Merlucciidae</taxon>
        <taxon>Merluccius</taxon>
    </lineage>
</organism>
<dbReference type="PANTHER" id="PTHR47272:SF2">
    <property type="entry name" value="PIGGYBAC TRANSPOSABLE ELEMENT-DERIVED PROTEIN 3-LIKE"/>
    <property type="match status" value="1"/>
</dbReference>
<feature type="domain" description="PiggyBac transposable element-derived protein" evidence="2">
    <location>
        <begin position="1"/>
        <end position="295"/>
    </location>
</feature>
<feature type="compositionally biased region" description="Acidic residues" evidence="1">
    <location>
        <begin position="334"/>
        <end position="344"/>
    </location>
</feature>
<evidence type="ECO:0000259" key="2">
    <source>
        <dbReference type="Pfam" id="PF13843"/>
    </source>
</evidence>
<keyword evidence="4" id="KW-1185">Reference proteome</keyword>
<evidence type="ECO:0000256" key="1">
    <source>
        <dbReference type="SAM" id="MobiDB-lite"/>
    </source>
</evidence>
<dbReference type="AlphaFoldDB" id="A0AA47MLA1"/>
<evidence type="ECO:0000313" key="3">
    <source>
        <dbReference type="EMBL" id="KAK0142448.1"/>
    </source>
</evidence>
<dbReference type="Pfam" id="PF13843">
    <property type="entry name" value="DDE_Tnp_1_7"/>
    <property type="match status" value="1"/>
</dbReference>
<dbReference type="EMBL" id="JAOPHQ010003673">
    <property type="protein sequence ID" value="KAK0142448.1"/>
    <property type="molecule type" value="Genomic_DNA"/>
</dbReference>
<dbReference type="Proteomes" id="UP001174136">
    <property type="component" value="Unassembled WGS sequence"/>
</dbReference>
<proteinExistence type="predicted"/>
<dbReference type="PANTHER" id="PTHR47272">
    <property type="entry name" value="DDE_TNP_1_7 DOMAIN-CONTAINING PROTEIN"/>
    <property type="match status" value="1"/>
</dbReference>
<accession>A0AA47MLA1</accession>
<name>A0AA47MLA1_MERPO</name>
<evidence type="ECO:0000313" key="4">
    <source>
        <dbReference type="Proteomes" id="UP001174136"/>
    </source>
</evidence>
<protein>
    <submittedName>
        <fullName evidence="3">PiggyBac transposable element-derived protein 3</fullName>
    </submittedName>
</protein>
<reference evidence="3" key="1">
    <citation type="journal article" date="2023" name="Front. Mar. Sci.">
        <title>A new Merluccius polli reference genome to investigate the effects of global change in West African waters.</title>
        <authorList>
            <person name="Mateo J.L."/>
            <person name="Blanco-Fernandez C."/>
            <person name="Garcia-Vazquez E."/>
            <person name="Machado-Schiaffino G."/>
        </authorList>
    </citation>
    <scope>NUCLEOTIDE SEQUENCE</scope>
    <source>
        <strain evidence="3">C29</strain>
        <tissue evidence="3">Fin</tissue>
    </source>
</reference>
<sequence length="412" mass="47485">MACLGYPRIKMFWAKKTKVPVISSKMARDRFFKLRSSLKIVDDLAVTEETKKADILWRVRPLLDRVRQGCLNLPKSEKVCIDEQIILFTGRCPVRQYVPGKPNPTGLKVFVLASPNGLMLDFEVYQGKNTFRGQRLGVGAAAVLRMVESVPTGSHLFFDRYFTTIDLMDALLAKGLPATGTIMKNRVPKLCKLPGDKQLRKEGRGASVSVVRKSPELAITKWFDNKPVLMVSTVHGQDPEDICTRWSKKEKVQVQVRRPAVIRQYNDNMDIGTRPKKWTLRVITHFFDVAITNSWIQYKSDSRVLNRLAKNTQQYLDFKLHLAEELLESPEHDDSSEDSEEEYEPPTKMRIPQPEPSVRRLGATHMPEMMDIKHAERCRNKGCKSKTYMRCTKCKMFLCITKKRNCFLDYHR</sequence>
<dbReference type="InterPro" id="IPR029526">
    <property type="entry name" value="PGBD"/>
</dbReference>
<feature type="region of interest" description="Disordered" evidence="1">
    <location>
        <begin position="328"/>
        <end position="355"/>
    </location>
</feature>
<gene>
    <name evidence="3" type="primary">PGBD3_3</name>
    <name evidence="3" type="ORF">N1851_019626</name>
</gene>
<comment type="caution">
    <text evidence="3">The sequence shown here is derived from an EMBL/GenBank/DDBJ whole genome shotgun (WGS) entry which is preliminary data.</text>
</comment>